<dbReference type="PANTHER" id="PTHR30055:SF234">
    <property type="entry name" value="HTH-TYPE TRANSCRIPTIONAL REGULATOR BETI"/>
    <property type="match status" value="1"/>
</dbReference>
<dbReference type="Pfam" id="PF13977">
    <property type="entry name" value="TetR_C_6"/>
    <property type="match status" value="1"/>
</dbReference>
<keyword evidence="3 5" id="KW-0238">DNA-binding</keyword>
<sequence length="210" mass="23603">MALLPELEAIRRSQIIDAAVRTIASKGSTNVRMDDIVRCSGLSKGGIAYYFPTKESLFKTVFTDYFDAVYDTVKQELASEPSTFARLARIQMLFDRERLEVGTGYPLLADFMYHAIHREEYRPIFARWVDGWVALLVEVIEKGVEEGLFIPMDPEPVARSISAIYQGVGLRWFLAPESHSRTWALSTLELAVRGVMAPWLAPGVALPMVS</sequence>
<protein>
    <recommendedName>
        <fullName evidence="6">HTH tetR-type domain-containing protein</fullName>
    </recommendedName>
</protein>
<proteinExistence type="predicted"/>
<dbReference type="Proteomes" id="UP001320148">
    <property type="component" value="Chromosome"/>
</dbReference>
<feature type="DNA-binding region" description="H-T-H motif" evidence="5">
    <location>
        <begin position="32"/>
        <end position="51"/>
    </location>
</feature>
<reference evidence="7 8" key="1">
    <citation type="submission" date="2021-02" db="EMBL/GenBank/DDBJ databases">
        <title>Complete genome of Desulfoluna sp. strain ASN36.</title>
        <authorList>
            <person name="Takahashi A."/>
            <person name="Kojima H."/>
            <person name="Fukui M."/>
        </authorList>
    </citation>
    <scope>NUCLEOTIDE SEQUENCE [LARGE SCALE GENOMIC DNA]</scope>
    <source>
        <strain evidence="7 8">ASN36</strain>
    </source>
</reference>
<dbReference type="PANTHER" id="PTHR30055">
    <property type="entry name" value="HTH-TYPE TRANSCRIPTIONAL REGULATOR RUTR"/>
    <property type="match status" value="1"/>
</dbReference>
<accession>A0ABN6FDJ5</accession>
<evidence type="ECO:0000313" key="7">
    <source>
        <dbReference type="EMBL" id="BCS98915.1"/>
    </source>
</evidence>
<dbReference type="InterPro" id="IPR050109">
    <property type="entry name" value="HTH-type_TetR-like_transc_reg"/>
</dbReference>
<evidence type="ECO:0000259" key="6">
    <source>
        <dbReference type="PROSITE" id="PS50977"/>
    </source>
</evidence>
<keyword evidence="4" id="KW-0804">Transcription</keyword>
<dbReference type="RefSeq" id="WP_236890274.1">
    <property type="nucleotide sequence ID" value="NZ_AP024488.1"/>
</dbReference>
<dbReference type="EMBL" id="AP024488">
    <property type="protein sequence ID" value="BCS98915.1"/>
    <property type="molecule type" value="Genomic_DNA"/>
</dbReference>
<evidence type="ECO:0000256" key="4">
    <source>
        <dbReference type="ARBA" id="ARBA00023163"/>
    </source>
</evidence>
<dbReference type="InterPro" id="IPR039538">
    <property type="entry name" value="BetI_C"/>
</dbReference>
<dbReference type="InterPro" id="IPR009057">
    <property type="entry name" value="Homeodomain-like_sf"/>
</dbReference>
<dbReference type="PROSITE" id="PS50977">
    <property type="entry name" value="HTH_TETR_2"/>
    <property type="match status" value="1"/>
</dbReference>
<dbReference type="PRINTS" id="PR00455">
    <property type="entry name" value="HTHTETR"/>
</dbReference>
<dbReference type="SUPFAM" id="SSF48498">
    <property type="entry name" value="Tetracyclin repressor-like, C-terminal domain"/>
    <property type="match status" value="1"/>
</dbReference>
<dbReference type="InterPro" id="IPR036271">
    <property type="entry name" value="Tet_transcr_reg_TetR-rel_C_sf"/>
</dbReference>
<dbReference type="Pfam" id="PF00440">
    <property type="entry name" value="TetR_N"/>
    <property type="match status" value="1"/>
</dbReference>
<dbReference type="Gene3D" id="1.10.357.10">
    <property type="entry name" value="Tetracycline Repressor, domain 2"/>
    <property type="match status" value="1"/>
</dbReference>
<organism evidence="7 8">
    <name type="scientific">Desulfoluna limicola</name>
    <dbReference type="NCBI Taxonomy" id="2810562"/>
    <lineage>
        <taxon>Bacteria</taxon>
        <taxon>Pseudomonadati</taxon>
        <taxon>Thermodesulfobacteriota</taxon>
        <taxon>Desulfobacteria</taxon>
        <taxon>Desulfobacterales</taxon>
        <taxon>Desulfolunaceae</taxon>
        <taxon>Desulfoluna</taxon>
    </lineage>
</organism>
<gene>
    <name evidence="7" type="ORF">DSLASN_45470</name>
</gene>
<evidence type="ECO:0000313" key="8">
    <source>
        <dbReference type="Proteomes" id="UP001320148"/>
    </source>
</evidence>
<feature type="domain" description="HTH tetR-type" evidence="6">
    <location>
        <begin position="9"/>
        <end position="69"/>
    </location>
</feature>
<name>A0ABN6FDJ5_9BACT</name>
<evidence type="ECO:0000256" key="2">
    <source>
        <dbReference type="ARBA" id="ARBA00023015"/>
    </source>
</evidence>
<dbReference type="InterPro" id="IPR001647">
    <property type="entry name" value="HTH_TetR"/>
</dbReference>
<evidence type="ECO:0000256" key="1">
    <source>
        <dbReference type="ARBA" id="ARBA00022491"/>
    </source>
</evidence>
<keyword evidence="2" id="KW-0805">Transcription regulation</keyword>
<evidence type="ECO:0000256" key="3">
    <source>
        <dbReference type="ARBA" id="ARBA00023125"/>
    </source>
</evidence>
<keyword evidence="1" id="KW-0678">Repressor</keyword>
<dbReference type="SUPFAM" id="SSF46689">
    <property type="entry name" value="Homeodomain-like"/>
    <property type="match status" value="1"/>
</dbReference>
<evidence type="ECO:0000256" key="5">
    <source>
        <dbReference type="PROSITE-ProRule" id="PRU00335"/>
    </source>
</evidence>
<keyword evidence="8" id="KW-1185">Reference proteome</keyword>